<reference evidence="2" key="1">
    <citation type="submission" date="2023-05" db="EMBL/GenBank/DDBJ databases">
        <authorList>
            <person name="Stuckert A."/>
        </authorList>
    </citation>
    <scope>NUCLEOTIDE SEQUENCE</scope>
</reference>
<gene>
    <name evidence="2" type="ORF">SPARVUS_LOCUS3501261</name>
</gene>
<organism evidence="2 3">
    <name type="scientific">Staurois parvus</name>
    <dbReference type="NCBI Taxonomy" id="386267"/>
    <lineage>
        <taxon>Eukaryota</taxon>
        <taxon>Metazoa</taxon>
        <taxon>Chordata</taxon>
        <taxon>Craniata</taxon>
        <taxon>Vertebrata</taxon>
        <taxon>Euteleostomi</taxon>
        <taxon>Amphibia</taxon>
        <taxon>Batrachia</taxon>
        <taxon>Anura</taxon>
        <taxon>Neobatrachia</taxon>
        <taxon>Ranoidea</taxon>
        <taxon>Ranidae</taxon>
        <taxon>Staurois</taxon>
    </lineage>
</organism>
<protein>
    <submittedName>
        <fullName evidence="2">Uncharacterized protein</fullName>
    </submittedName>
</protein>
<dbReference type="EMBL" id="CATNWA010005612">
    <property type="protein sequence ID" value="CAI9550379.1"/>
    <property type="molecule type" value="Genomic_DNA"/>
</dbReference>
<evidence type="ECO:0000313" key="2">
    <source>
        <dbReference type="EMBL" id="CAI9550379.1"/>
    </source>
</evidence>
<feature type="compositionally biased region" description="Basic and acidic residues" evidence="1">
    <location>
        <begin position="24"/>
        <end position="36"/>
    </location>
</feature>
<dbReference type="Proteomes" id="UP001162483">
    <property type="component" value="Unassembled WGS sequence"/>
</dbReference>
<evidence type="ECO:0000256" key="1">
    <source>
        <dbReference type="SAM" id="MobiDB-lite"/>
    </source>
</evidence>
<proteinExistence type="predicted"/>
<name>A0ABN9BRQ8_9NEOB</name>
<comment type="caution">
    <text evidence="2">The sequence shown here is derived from an EMBL/GenBank/DDBJ whole genome shotgun (WGS) entry which is preliminary data.</text>
</comment>
<feature type="region of interest" description="Disordered" evidence="1">
    <location>
        <begin position="1"/>
        <end position="52"/>
    </location>
</feature>
<sequence>MSPFDIFKFPTSSVPIRPGARRGRNPEDRCQHRPEDIAGDAAGGTSRERRTR</sequence>
<evidence type="ECO:0000313" key="3">
    <source>
        <dbReference type="Proteomes" id="UP001162483"/>
    </source>
</evidence>
<accession>A0ABN9BRQ8</accession>
<keyword evidence="3" id="KW-1185">Reference proteome</keyword>